<dbReference type="InterPro" id="IPR032267">
    <property type="entry name" value="DUF4832"/>
</dbReference>
<proteinExistence type="predicted"/>
<comment type="caution">
    <text evidence="2">The sequence shown here is derived from an EMBL/GenBank/DDBJ whole genome shotgun (WGS) entry which is preliminary data.</text>
</comment>
<dbReference type="OrthoDB" id="2527297at2"/>
<keyword evidence="3" id="KW-1185">Reference proteome</keyword>
<organism evidence="2 3">
    <name type="scientific">Cohnella lupini</name>
    <dbReference type="NCBI Taxonomy" id="1294267"/>
    <lineage>
        <taxon>Bacteria</taxon>
        <taxon>Bacillati</taxon>
        <taxon>Bacillota</taxon>
        <taxon>Bacilli</taxon>
        <taxon>Bacillales</taxon>
        <taxon>Paenibacillaceae</taxon>
        <taxon>Cohnella</taxon>
    </lineage>
</organism>
<evidence type="ECO:0000313" key="2">
    <source>
        <dbReference type="EMBL" id="RED66348.1"/>
    </source>
</evidence>
<feature type="domain" description="DUF4832" evidence="1">
    <location>
        <begin position="200"/>
        <end position="304"/>
    </location>
</feature>
<dbReference type="Proteomes" id="UP000256869">
    <property type="component" value="Unassembled WGS sequence"/>
</dbReference>
<sequence length="373" mass="42168">MKCNFSLESYEQYSTSVFRPRRLAQPFSDPDAGRFTYVEVAWNEGEPSRGAYRLEGMKEAIAAAINPVLVLRPVLPLWAKEDPAGYFAAFIRKVGSDADSEGRLAGIVIVALSDSKEEWNAYMDSFQATPLLADLHHTALIHHLRERNREFGLLVTCSESTWIDCCEAFATQQLHHVWRSKPVVLHVTEPSSGPSVEREALRWHASLANISMELGGRLELRRMTYSSSVTSGGSLPLRLWFVNTGSSRLYREFELRLRLKREDATYVIPVRADSQAWLTGDLVHNEVLRIPEVTEGDYSIALGLFLRDGSPIRLHIQDQEDGGYYEAGTLRVESPGEDPLLRIWETYYPEGYYPLEDPKVPESNSVESDNVKS</sequence>
<dbReference type="EMBL" id="QRDY01000001">
    <property type="protein sequence ID" value="RED66348.1"/>
    <property type="molecule type" value="Genomic_DNA"/>
</dbReference>
<dbReference type="RefSeq" id="WP_115991270.1">
    <property type="nucleotide sequence ID" value="NZ_QRDY01000001.1"/>
</dbReference>
<accession>A0A3D9IX11</accession>
<name>A0A3D9IX11_9BACL</name>
<dbReference type="AlphaFoldDB" id="A0A3D9IX11"/>
<dbReference type="Pfam" id="PF16116">
    <property type="entry name" value="DUF4832"/>
    <property type="match status" value="1"/>
</dbReference>
<reference evidence="2 3" key="1">
    <citation type="submission" date="2018-07" db="EMBL/GenBank/DDBJ databases">
        <title>Genomic Encyclopedia of Type Strains, Phase III (KMG-III): the genomes of soil and plant-associated and newly described type strains.</title>
        <authorList>
            <person name="Whitman W."/>
        </authorList>
    </citation>
    <scope>NUCLEOTIDE SEQUENCE [LARGE SCALE GENOMIC DNA]</scope>
    <source>
        <strain evidence="2 3">CECT 8236</strain>
    </source>
</reference>
<evidence type="ECO:0000259" key="1">
    <source>
        <dbReference type="Pfam" id="PF16116"/>
    </source>
</evidence>
<gene>
    <name evidence="2" type="ORF">DFP95_101847</name>
</gene>
<protein>
    <submittedName>
        <fullName evidence="2">Uncharacterized protein DUF4832</fullName>
    </submittedName>
</protein>
<evidence type="ECO:0000313" key="3">
    <source>
        <dbReference type="Proteomes" id="UP000256869"/>
    </source>
</evidence>